<dbReference type="EMBL" id="CP021455">
    <property type="protein sequence ID" value="ARU06856.1"/>
    <property type="molecule type" value="Genomic_DNA"/>
</dbReference>
<dbReference type="Proteomes" id="UP000196138">
    <property type="component" value="Chromosome"/>
</dbReference>
<dbReference type="InterPro" id="IPR010982">
    <property type="entry name" value="Lambda_DNA-bd_dom_sf"/>
</dbReference>
<feature type="domain" description="HTH cro/C1-type" evidence="2">
    <location>
        <begin position="2"/>
        <end position="48"/>
    </location>
</feature>
<dbReference type="PANTHER" id="PTHR46797:SF1">
    <property type="entry name" value="METHYLPHOSPHONATE SYNTHASE"/>
    <property type="match status" value="1"/>
</dbReference>
<sequence length="60" mass="6814">MGLSQVEFAERCGFYQTYLSRVERGLANPTINALEVIAKTLNLTFFELIERVAQMQTDEG</sequence>
<dbReference type="GO" id="GO:0005829">
    <property type="term" value="C:cytosol"/>
    <property type="evidence" value="ECO:0007669"/>
    <property type="project" value="TreeGrafter"/>
</dbReference>
<dbReference type="AlphaFoldDB" id="A0A1Y0ETF1"/>
<dbReference type="RefSeq" id="WP_087284689.1">
    <property type="nucleotide sequence ID" value="NZ_CP021455.1"/>
</dbReference>
<dbReference type="Gene3D" id="1.10.260.40">
    <property type="entry name" value="lambda repressor-like DNA-binding domains"/>
    <property type="match status" value="1"/>
</dbReference>
<protein>
    <recommendedName>
        <fullName evidence="2">HTH cro/C1-type domain-containing protein</fullName>
    </recommendedName>
</protein>
<dbReference type="PANTHER" id="PTHR46797">
    <property type="entry name" value="HTH-TYPE TRANSCRIPTIONAL REGULATOR"/>
    <property type="match status" value="1"/>
</dbReference>
<dbReference type="InterPro" id="IPR001387">
    <property type="entry name" value="Cro/C1-type_HTH"/>
</dbReference>
<keyword evidence="1" id="KW-0238">DNA-binding</keyword>
<dbReference type="GO" id="GO:0003700">
    <property type="term" value="F:DNA-binding transcription factor activity"/>
    <property type="evidence" value="ECO:0007669"/>
    <property type="project" value="TreeGrafter"/>
</dbReference>
<keyword evidence="4" id="KW-1185">Reference proteome</keyword>
<dbReference type="KEGG" id="cser:CCO03_13500"/>
<dbReference type="OrthoDB" id="1097442at2"/>
<reference evidence="3 4" key="1">
    <citation type="submission" date="2017-05" db="EMBL/GenBank/DDBJ databases">
        <authorList>
            <person name="Song R."/>
            <person name="Chenine A.L."/>
            <person name="Ruprecht R.M."/>
        </authorList>
    </citation>
    <scope>NUCLEOTIDE SEQUENCE [LARGE SCALE GENOMIC DNA]</scope>
    <source>
        <strain evidence="3 4">DSM 26136</strain>
    </source>
</reference>
<dbReference type="Pfam" id="PF01381">
    <property type="entry name" value="HTH_3"/>
    <property type="match status" value="1"/>
</dbReference>
<accession>A0A1Y0ETF1</accession>
<evidence type="ECO:0000313" key="4">
    <source>
        <dbReference type="Proteomes" id="UP000196138"/>
    </source>
</evidence>
<organism evidence="3 4">
    <name type="scientific">Comamonas serinivorans</name>
    <dbReference type="NCBI Taxonomy" id="1082851"/>
    <lineage>
        <taxon>Bacteria</taxon>
        <taxon>Pseudomonadati</taxon>
        <taxon>Pseudomonadota</taxon>
        <taxon>Betaproteobacteria</taxon>
        <taxon>Burkholderiales</taxon>
        <taxon>Comamonadaceae</taxon>
        <taxon>Comamonas</taxon>
    </lineage>
</organism>
<dbReference type="CDD" id="cd00093">
    <property type="entry name" value="HTH_XRE"/>
    <property type="match status" value="1"/>
</dbReference>
<evidence type="ECO:0000256" key="1">
    <source>
        <dbReference type="ARBA" id="ARBA00023125"/>
    </source>
</evidence>
<evidence type="ECO:0000313" key="3">
    <source>
        <dbReference type="EMBL" id="ARU06856.1"/>
    </source>
</evidence>
<dbReference type="SMART" id="SM00530">
    <property type="entry name" value="HTH_XRE"/>
    <property type="match status" value="1"/>
</dbReference>
<dbReference type="InterPro" id="IPR050807">
    <property type="entry name" value="TransReg_Diox_bact_type"/>
</dbReference>
<name>A0A1Y0ETF1_9BURK</name>
<dbReference type="SUPFAM" id="SSF47413">
    <property type="entry name" value="lambda repressor-like DNA-binding domains"/>
    <property type="match status" value="1"/>
</dbReference>
<gene>
    <name evidence="3" type="ORF">CCO03_13500</name>
</gene>
<dbReference type="PROSITE" id="PS50943">
    <property type="entry name" value="HTH_CROC1"/>
    <property type="match status" value="1"/>
</dbReference>
<evidence type="ECO:0000259" key="2">
    <source>
        <dbReference type="PROSITE" id="PS50943"/>
    </source>
</evidence>
<proteinExistence type="predicted"/>
<dbReference type="GO" id="GO:0003677">
    <property type="term" value="F:DNA binding"/>
    <property type="evidence" value="ECO:0007669"/>
    <property type="project" value="UniProtKB-KW"/>
</dbReference>